<evidence type="ECO:0000313" key="1">
    <source>
        <dbReference type="EMBL" id="KAK3289711.1"/>
    </source>
</evidence>
<organism evidence="1 2">
    <name type="scientific">Cymbomonas tetramitiformis</name>
    <dbReference type="NCBI Taxonomy" id="36881"/>
    <lineage>
        <taxon>Eukaryota</taxon>
        <taxon>Viridiplantae</taxon>
        <taxon>Chlorophyta</taxon>
        <taxon>Pyramimonadophyceae</taxon>
        <taxon>Pyramimonadales</taxon>
        <taxon>Pyramimonadaceae</taxon>
        <taxon>Cymbomonas</taxon>
    </lineage>
</organism>
<protein>
    <submittedName>
        <fullName evidence="1">Uncharacterized protein</fullName>
    </submittedName>
</protein>
<dbReference type="AlphaFoldDB" id="A0AAE0LLE6"/>
<evidence type="ECO:0000313" key="2">
    <source>
        <dbReference type="Proteomes" id="UP001190700"/>
    </source>
</evidence>
<sequence length="196" mass="22260">MCDRIPLFLGANVPNYVGYENKKQANDTDMVIANARLCYLRDSTEPPSFAPAYVILGASTINSPRALINQSSKHTIDLIQYALNSPLFSFGNLDAATNFNNWENDLNFCNDQNEKWLPWDIFQTIKKTYMQLQSKAHVYTDITSLTFSVYKDPIDSDAFVDSGKVAVCIWLYAPLLNAEILHDEYDEEEHADEEDA</sequence>
<keyword evidence="2" id="KW-1185">Reference proteome</keyword>
<gene>
    <name evidence="1" type="ORF">CYMTET_2840</name>
</gene>
<name>A0AAE0LLE6_9CHLO</name>
<accession>A0AAE0LLE6</accession>
<proteinExistence type="predicted"/>
<reference evidence="1 2" key="1">
    <citation type="journal article" date="2015" name="Genome Biol. Evol.">
        <title>Comparative Genomics of a Bacterivorous Green Alga Reveals Evolutionary Causalities and Consequences of Phago-Mixotrophic Mode of Nutrition.</title>
        <authorList>
            <person name="Burns J.A."/>
            <person name="Paasch A."/>
            <person name="Narechania A."/>
            <person name="Kim E."/>
        </authorList>
    </citation>
    <scope>NUCLEOTIDE SEQUENCE [LARGE SCALE GENOMIC DNA]</scope>
    <source>
        <strain evidence="1 2">PLY_AMNH</strain>
    </source>
</reference>
<dbReference type="Proteomes" id="UP001190700">
    <property type="component" value="Unassembled WGS sequence"/>
</dbReference>
<dbReference type="EMBL" id="LGRX02000048">
    <property type="protein sequence ID" value="KAK3289711.1"/>
    <property type="molecule type" value="Genomic_DNA"/>
</dbReference>
<comment type="caution">
    <text evidence="1">The sequence shown here is derived from an EMBL/GenBank/DDBJ whole genome shotgun (WGS) entry which is preliminary data.</text>
</comment>